<dbReference type="EMBL" id="JAUSQP010000001">
    <property type="protein sequence ID" value="MDP9803126.1"/>
    <property type="molecule type" value="Genomic_DNA"/>
</dbReference>
<gene>
    <name evidence="1" type="ORF">J2771_001380</name>
</gene>
<reference evidence="1 2" key="1">
    <citation type="submission" date="2023-07" db="EMBL/GenBank/DDBJ databases">
        <title>Sorghum-associated microbial communities from plants grown in Nebraska, USA.</title>
        <authorList>
            <person name="Schachtman D."/>
        </authorList>
    </citation>
    <scope>NUCLEOTIDE SEQUENCE [LARGE SCALE GENOMIC DNA]</scope>
    <source>
        <strain evidence="1 2">CC146</strain>
    </source>
</reference>
<sequence length="221" mass="26173">MEFAEKFAKIAAENQDWYQPSERTAKQIERLAKWHFERHGLHQFDRYEPERLLYNPVPFKGANSSWRLKDNPIVKKKPSNNELAHLVATRGKYWTRYEEDWFCPCCSRDKYDCVRPSKKNSWIFEVKTAYLFSIEEMNFDSNPAPMCVDCIDMALNFGREVLELSGKRSMIHFPSSVLTLKELREIVIARPHSQHKFKNEVIDRIIPEIVQRVVKFCDSLP</sequence>
<protein>
    <submittedName>
        <fullName evidence="1">Uncharacterized protein</fullName>
    </submittedName>
</protein>
<comment type="caution">
    <text evidence="1">The sequence shown here is derived from an EMBL/GenBank/DDBJ whole genome shotgun (WGS) entry which is preliminary data.</text>
</comment>
<evidence type="ECO:0000313" key="1">
    <source>
        <dbReference type="EMBL" id="MDP9803126.1"/>
    </source>
</evidence>
<name>A0ABD5AKU6_ACICA</name>
<organism evidence="1 2">
    <name type="scientific">Acinetobacter calcoaceticus</name>
    <dbReference type="NCBI Taxonomy" id="471"/>
    <lineage>
        <taxon>Bacteria</taxon>
        <taxon>Pseudomonadati</taxon>
        <taxon>Pseudomonadota</taxon>
        <taxon>Gammaproteobacteria</taxon>
        <taxon>Moraxellales</taxon>
        <taxon>Moraxellaceae</taxon>
        <taxon>Acinetobacter</taxon>
        <taxon>Acinetobacter calcoaceticus/baumannii complex</taxon>
    </lineage>
</organism>
<evidence type="ECO:0000313" key="2">
    <source>
        <dbReference type="Proteomes" id="UP001240164"/>
    </source>
</evidence>
<accession>A0ABD5AKU6</accession>
<dbReference type="Proteomes" id="UP001240164">
    <property type="component" value="Unassembled WGS sequence"/>
</dbReference>
<dbReference type="AlphaFoldDB" id="A0ABD5AKU6"/>
<proteinExistence type="predicted"/>
<dbReference type="RefSeq" id="WP_307010747.1">
    <property type="nucleotide sequence ID" value="NZ_JAUSQP010000001.1"/>
</dbReference>